<evidence type="ECO:0000256" key="1">
    <source>
        <dbReference type="ARBA" id="ARBA00008791"/>
    </source>
</evidence>
<dbReference type="InterPro" id="IPR006016">
    <property type="entry name" value="UspA"/>
</dbReference>
<gene>
    <name evidence="4" type="ORF">CFK38_16015</name>
</gene>
<feature type="domain" description="UspA" evidence="3">
    <location>
        <begin position="167"/>
        <end position="307"/>
    </location>
</feature>
<dbReference type="RefSeq" id="WP_096803971.1">
    <property type="nucleotide sequence ID" value="NZ_CP023563.1"/>
</dbReference>
<dbReference type="Pfam" id="PF00582">
    <property type="entry name" value="Usp"/>
    <property type="match status" value="2"/>
</dbReference>
<comment type="similarity">
    <text evidence="1">Belongs to the universal stress protein A family.</text>
</comment>
<feature type="region of interest" description="Disordered" evidence="2">
    <location>
        <begin position="1"/>
        <end position="21"/>
    </location>
</feature>
<dbReference type="PANTHER" id="PTHR46268">
    <property type="entry name" value="STRESS RESPONSE PROTEIN NHAX"/>
    <property type="match status" value="1"/>
</dbReference>
<sequence>MHSAAQPNHPSTPGDPAARDLGIVVGFDGSPNSELALDHGAAVAARRGCPLTVVITYRPTIPGYPTDDELPPDPEDVARRQQAEAVLGGAAQRLTEHPGTVSYLAIEGDSVGALADVSASAQLVVVGARGRGGFLGRVLGSVSMALPSYARCPTVVIPAASEPCDGPVVVGVDGSQHGRRAALQAAQEAADRGTSLVLVTALQTPDSGEYWFPLRPGDAAELVEEHRTELQDRLQQEIAWLLERVPGIEITGEVRRGAAAAVLHDAERGAQLLVVGSHGRGRVASALLGSVSRAMLHGARRPVMVVPPRADDRAD</sequence>
<organism evidence="4 5">
    <name type="scientific">Brachybacterium vulturis</name>
    <dbReference type="NCBI Taxonomy" id="2017484"/>
    <lineage>
        <taxon>Bacteria</taxon>
        <taxon>Bacillati</taxon>
        <taxon>Actinomycetota</taxon>
        <taxon>Actinomycetes</taxon>
        <taxon>Micrococcales</taxon>
        <taxon>Dermabacteraceae</taxon>
        <taxon>Brachybacterium</taxon>
    </lineage>
</organism>
<keyword evidence="5" id="KW-1185">Reference proteome</keyword>
<evidence type="ECO:0000313" key="4">
    <source>
        <dbReference type="EMBL" id="ATG52863.1"/>
    </source>
</evidence>
<dbReference type="InterPro" id="IPR014729">
    <property type="entry name" value="Rossmann-like_a/b/a_fold"/>
</dbReference>
<accession>A0A291GQV2</accession>
<feature type="compositionally biased region" description="Polar residues" evidence="2">
    <location>
        <begin position="1"/>
        <end position="11"/>
    </location>
</feature>
<dbReference type="Gene3D" id="3.40.50.620">
    <property type="entry name" value="HUPs"/>
    <property type="match status" value="2"/>
</dbReference>
<dbReference type="EMBL" id="CP023563">
    <property type="protein sequence ID" value="ATG52863.1"/>
    <property type="molecule type" value="Genomic_DNA"/>
</dbReference>
<proteinExistence type="inferred from homology"/>
<dbReference type="AlphaFoldDB" id="A0A291GQV2"/>
<dbReference type="OrthoDB" id="267918at2"/>
<dbReference type="PRINTS" id="PR01438">
    <property type="entry name" value="UNVRSLSTRESS"/>
</dbReference>
<dbReference type="SUPFAM" id="SSF52402">
    <property type="entry name" value="Adenine nucleotide alpha hydrolases-like"/>
    <property type="match status" value="2"/>
</dbReference>
<dbReference type="PANTHER" id="PTHR46268:SF6">
    <property type="entry name" value="UNIVERSAL STRESS PROTEIN UP12"/>
    <property type="match status" value="1"/>
</dbReference>
<dbReference type="KEGG" id="brz:CFK38_16015"/>
<evidence type="ECO:0000256" key="2">
    <source>
        <dbReference type="SAM" id="MobiDB-lite"/>
    </source>
</evidence>
<name>A0A291GQV2_9MICO</name>
<dbReference type="InterPro" id="IPR006015">
    <property type="entry name" value="Universal_stress_UspA"/>
</dbReference>
<evidence type="ECO:0000313" key="5">
    <source>
        <dbReference type="Proteomes" id="UP000218165"/>
    </source>
</evidence>
<dbReference type="Proteomes" id="UP000218165">
    <property type="component" value="Chromosome"/>
</dbReference>
<feature type="domain" description="UspA" evidence="3">
    <location>
        <begin position="23"/>
        <end position="158"/>
    </location>
</feature>
<evidence type="ECO:0000259" key="3">
    <source>
        <dbReference type="Pfam" id="PF00582"/>
    </source>
</evidence>
<protein>
    <submittedName>
        <fullName evidence="4">Universal stress protein UspA</fullName>
    </submittedName>
</protein>
<reference evidence="5" key="1">
    <citation type="submission" date="2017-09" db="EMBL/GenBank/DDBJ databases">
        <title>Brachybacterium sp. VM2412.</title>
        <authorList>
            <person name="Tak E.J."/>
            <person name="Bae J.-W."/>
        </authorList>
    </citation>
    <scope>NUCLEOTIDE SEQUENCE [LARGE SCALE GENOMIC DNA]</scope>
    <source>
        <strain evidence="5">VM2412</strain>
    </source>
</reference>